<gene>
    <name evidence="2" type="ORF">FJY75_14410</name>
</gene>
<protein>
    <submittedName>
        <fullName evidence="2">Uncharacterized protein</fullName>
    </submittedName>
</protein>
<name>A0A938BSR3_UNCEI</name>
<accession>A0A938BSR3</accession>
<reference evidence="2" key="1">
    <citation type="submission" date="2019-03" db="EMBL/GenBank/DDBJ databases">
        <title>Lake Tanganyika Metagenome-Assembled Genomes (MAGs).</title>
        <authorList>
            <person name="Tran P."/>
        </authorList>
    </citation>
    <scope>NUCLEOTIDE SEQUENCE</scope>
    <source>
        <strain evidence="2">M_DeepCast_400m_m2_100</strain>
    </source>
</reference>
<evidence type="ECO:0000313" key="2">
    <source>
        <dbReference type="EMBL" id="MBM3319036.1"/>
    </source>
</evidence>
<dbReference type="AlphaFoldDB" id="A0A938BSR3"/>
<proteinExistence type="predicted"/>
<feature type="compositionally biased region" description="Basic and acidic residues" evidence="1">
    <location>
        <begin position="22"/>
        <end position="35"/>
    </location>
</feature>
<evidence type="ECO:0000256" key="1">
    <source>
        <dbReference type="SAM" id="MobiDB-lite"/>
    </source>
</evidence>
<comment type="caution">
    <text evidence="2">The sequence shown here is derived from an EMBL/GenBank/DDBJ whole genome shotgun (WGS) entry which is preliminary data.</text>
</comment>
<sequence length="45" mass="4771">MISVIVEPEVIDRSLAHIQETGGRDPFEGRGRPQREPAGTAAGVA</sequence>
<feature type="region of interest" description="Disordered" evidence="1">
    <location>
        <begin position="16"/>
        <end position="45"/>
    </location>
</feature>
<dbReference type="EMBL" id="VGIY01000606">
    <property type="protein sequence ID" value="MBM3319036.1"/>
    <property type="molecule type" value="Genomic_DNA"/>
</dbReference>
<dbReference type="Proteomes" id="UP000748308">
    <property type="component" value="Unassembled WGS sequence"/>
</dbReference>
<organism evidence="2 3">
    <name type="scientific">Eiseniibacteriota bacterium</name>
    <dbReference type="NCBI Taxonomy" id="2212470"/>
    <lineage>
        <taxon>Bacteria</taxon>
        <taxon>Candidatus Eiseniibacteriota</taxon>
    </lineage>
</organism>
<evidence type="ECO:0000313" key="3">
    <source>
        <dbReference type="Proteomes" id="UP000748308"/>
    </source>
</evidence>